<keyword evidence="3" id="KW-1185">Reference proteome</keyword>
<comment type="caution">
    <text evidence="2">The sequence shown here is derived from an EMBL/GenBank/DDBJ whole genome shotgun (WGS) entry which is preliminary data.</text>
</comment>
<dbReference type="Proteomes" id="UP001064489">
    <property type="component" value="Chromosome 1"/>
</dbReference>
<dbReference type="EMBL" id="JAJSOW010000003">
    <property type="protein sequence ID" value="KAI9195577.1"/>
    <property type="molecule type" value="Genomic_DNA"/>
</dbReference>
<sequence length="111" mass="12375">MLNYDGNSEKDDNKDGEDGKGEGGHANEGHNRQYFEDGDGEGTQDYKGHNRQFGEDGRQANEGEGRHVDGDDGIINECMALFEGLSILYDFPPPCRLRLSMRCVHDDLDIP</sequence>
<evidence type="ECO:0000313" key="2">
    <source>
        <dbReference type="EMBL" id="KAI9195577.1"/>
    </source>
</evidence>
<reference evidence="2" key="2">
    <citation type="submission" date="2023-02" db="EMBL/GenBank/DDBJ databases">
        <authorList>
            <person name="Swenson N.G."/>
            <person name="Wegrzyn J.L."/>
            <person name="Mcevoy S.L."/>
        </authorList>
    </citation>
    <scope>NUCLEOTIDE SEQUENCE</scope>
    <source>
        <strain evidence="2">91603</strain>
        <tissue evidence="2">Leaf</tissue>
    </source>
</reference>
<reference evidence="2" key="1">
    <citation type="journal article" date="2022" name="Plant J.">
        <title>Strategies of tolerance reflected in two North American maple genomes.</title>
        <authorList>
            <person name="McEvoy S.L."/>
            <person name="Sezen U.U."/>
            <person name="Trouern-Trend A."/>
            <person name="McMahon S.M."/>
            <person name="Schaberg P.G."/>
            <person name="Yang J."/>
            <person name="Wegrzyn J.L."/>
            <person name="Swenson N.G."/>
        </authorList>
    </citation>
    <scope>NUCLEOTIDE SEQUENCE</scope>
    <source>
        <strain evidence="2">91603</strain>
    </source>
</reference>
<evidence type="ECO:0000256" key="1">
    <source>
        <dbReference type="SAM" id="MobiDB-lite"/>
    </source>
</evidence>
<proteinExistence type="predicted"/>
<protein>
    <submittedName>
        <fullName evidence="2">Uncharacterized protein</fullName>
    </submittedName>
</protein>
<dbReference type="AlphaFoldDB" id="A0AAD5JL67"/>
<gene>
    <name evidence="2" type="ORF">LWI28_016250</name>
</gene>
<feature type="region of interest" description="Disordered" evidence="1">
    <location>
        <begin position="1"/>
        <end position="72"/>
    </location>
</feature>
<organism evidence="2 3">
    <name type="scientific">Acer negundo</name>
    <name type="common">Box elder</name>
    <dbReference type="NCBI Taxonomy" id="4023"/>
    <lineage>
        <taxon>Eukaryota</taxon>
        <taxon>Viridiplantae</taxon>
        <taxon>Streptophyta</taxon>
        <taxon>Embryophyta</taxon>
        <taxon>Tracheophyta</taxon>
        <taxon>Spermatophyta</taxon>
        <taxon>Magnoliopsida</taxon>
        <taxon>eudicotyledons</taxon>
        <taxon>Gunneridae</taxon>
        <taxon>Pentapetalae</taxon>
        <taxon>rosids</taxon>
        <taxon>malvids</taxon>
        <taxon>Sapindales</taxon>
        <taxon>Sapindaceae</taxon>
        <taxon>Hippocastanoideae</taxon>
        <taxon>Acereae</taxon>
        <taxon>Acer</taxon>
    </lineage>
</organism>
<accession>A0AAD5JL67</accession>
<feature type="compositionally biased region" description="Basic and acidic residues" evidence="1">
    <location>
        <begin position="7"/>
        <end position="35"/>
    </location>
</feature>
<feature type="compositionally biased region" description="Basic and acidic residues" evidence="1">
    <location>
        <begin position="44"/>
        <end position="70"/>
    </location>
</feature>
<name>A0AAD5JL67_ACENE</name>
<evidence type="ECO:0000313" key="3">
    <source>
        <dbReference type="Proteomes" id="UP001064489"/>
    </source>
</evidence>